<sequence length="127" mass="13349">MRSVAEASDSTGVSNGFGLAFLRIVHQGRPSPRSLWLVTLDRSPVGTAPVSVVAGRGACTKRYSPRSRMRSSTRVGDVFVTMSADTRIKIENRGTLTQAVAVAVNQFATSQPITPPAAAIPGIPLDG</sequence>
<accession>A0A6J6FQE2</accession>
<dbReference type="EMBL" id="CAEZTZ010000141">
    <property type="protein sequence ID" value="CAB4590550.1"/>
    <property type="molecule type" value="Genomic_DNA"/>
</dbReference>
<protein>
    <submittedName>
        <fullName evidence="1">Unannotated protein</fullName>
    </submittedName>
</protein>
<proteinExistence type="predicted"/>
<dbReference type="AlphaFoldDB" id="A0A6J6FQE2"/>
<name>A0A6J6FQE2_9ZZZZ</name>
<organism evidence="1">
    <name type="scientific">freshwater metagenome</name>
    <dbReference type="NCBI Taxonomy" id="449393"/>
    <lineage>
        <taxon>unclassified sequences</taxon>
        <taxon>metagenomes</taxon>
        <taxon>ecological metagenomes</taxon>
    </lineage>
</organism>
<reference evidence="1" key="1">
    <citation type="submission" date="2020-05" db="EMBL/GenBank/DDBJ databases">
        <authorList>
            <person name="Chiriac C."/>
            <person name="Salcher M."/>
            <person name="Ghai R."/>
            <person name="Kavagutti S V."/>
        </authorList>
    </citation>
    <scope>NUCLEOTIDE SEQUENCE</scope>
</reference>
<gene>
    <name evidence="1" type="ORF">UFOPK1767_00919</name>
</gene>
<evidence type="ECO:0000313" key="1">
    <source>
        <dbReference type="EMBL" id="CAB4590550.1"/>
    </source>
</evidence>